<comment type="caution">
    <text evidence="2">The sequence shown here is derived from an EMBL/GenBank/DDBJ whole genome shotgun (WGS) entry which is preliminary data.</text>
</comment>
<evidence type="ECO:0000313" key="2">
    <source>
        <dbReference type="EMBL" id="CAG14530.1"/>
    </source>
</evidence>
<protein>
    <submittedName>
        <fullName evidence="2">(spotted green pufferfish) hypothetical protein</fullName>
    </submittedName>
</protein>
<sequence>VCFLGDTWTETLAYVMFWGAASTITATIILFNGQDFVDAPKLVHKEKMD</sequence>
<organism evidence="2">
    <name type="scientific">Tetraodon nigroviridis</name>
    <name type="common">Spotted green pufferfish</name>
    <name type="synonym">Chelonodon nigroviridis</name>
    <dbReference type="NCBI Taxonomy" id="99883"/>
    <lineage>
        <taxon>Eukaryota</taxon>
        <taxon>Metazoa</taxon>
        <taxon>Chordata</taxon>
        <taxon>Craniata</taxon>
        <taxon>Vertebrata</taxon>
        <taxon>Euteleostomi</taxon>
        <taxon>Actinopterygii</taxon>
        <taxon>Neopterygii</taxon>
        <taxon>Teleostei</taxon>
        <taxon>Neoteleostei</taxon>
        <taxon>Acanthomorphata</taxon>
        <taxon>Eupercaria</taxon>
        <taxon>Tetraodontiformes</taxon>
        <taxon>Tetradontoidea</taxon>
        <taxon>Tetraodontidae</taxon>
        <taxon>Tetraodon</taxon>
    </lineage>
</organism>
<gene>
    <name evidence="2" type="ORF">GSTENG00036382001</name>
</gene>
<feature type="non-terminal residue" evidence="2">
    <location>
        <position position="49"/>
    </location>
</feature>
<reference evidence="2" key="2">
    <citation type="submission" date="2004-02" db="EMBL/GenBank/DDBJ databases">
        <authorList>
            <consortium name="Genoscope"/>
            <consortium name="Whitehead Institute Centre for Genome Research"/>
        </authorList>
    </citation>
    <scope>NUCLEOTIDE SEQUENCE</scope>
</reference>
<keyword evidence="1" id="KW-1133">Transmembrane helix</keyword>
<dbReference type="EMBL" id="CAAE01023125">
    <property type="protein sequence ID" value="CAG14530.1"/>
    <property type="molecule type" value="Genomic_DNA"/>
</dbReference>
<feature type="non-terminal residue" evidence="2">
    <location>
        <position position="1"/>
    </location>
</feature>
<keyword evidence="1" id="KW-0812">Transmembrane</keyword>
<keyword evidence="1" id="KW-0472">Membrane</keyword>
<dbReference type="KEGG" id="tng:GSTEN00036382G001"/>
<accession>Q4RAQ3</accession>
<name>Q4RAQ3_TETNG</name>
<dbReference type="AlphaFoldDB" id="Q4RAQ3"/>
<reference evidence="2" key="1">
    <citation type="journal article" date="2004" name="Nature">
        <title>Genome duplication in the teleost fish Tetraodon nigroviridis reveals the early vertebrate proto-karyotype.</title>
        <authorList>
            <person name="Jaillon O."/>
            <person name="Aury J.-M."/>
            <person name="Brunet F."/>
            <person name="Petit J.-L."/>
            <person name="Stange-Thomann N."/>
            <person name="Mauceli E."/>
            <person name="Bouneau L."/>
            <person name="Fischer C."/>
            <person name="Ozouf-Costaz C."/>
            <person name="Bernot A."/>
            <person name="Nicaud S."/>
            <person name="Jaffe D."/>
            <person name="Fisher S."/>
            <person name="Lutfalla G."/>
            <person name="Dossat C."/>
            <person name="Segurens B."/>
            <person name="Dasilva C."/>
            <person name="Salanoubat M."/>
            <person name="Levy M."/>
            <person name="Boudet N."/>
            <person name="Castellano S."/>
            <person name="Anthouard V."/>
            <person name="Jubin C."/>
            <person name="Castelli V."/>
            <person name="Katinka M."/>
            <person name="Vacherie B."/>
            <person name="Biemont C."/>
            <person name="Skalli Z."/>
            <person name="Cattolico L."/>
            <person name="Poulain J."/>
            <person name="De Berardinis V."/>
            <person name="Cruaud C."/>
            <person name="Duprat S."/>
            <person name="Brottier P."/>
            <person name="Coutanceau J.-P."/>
            <person name="Gouzy J."/>
            <person name="Parra G."/>
            <person name="Lardier G."/>
            <person name="Chapple C."/>
            <person name="McKernan K.J."/>
            <person name="McEwan P."/>
            <person name="Bosak S."/>
            <person name="Kellis M."/>
            <person name="Volff J.-N."/>
            <person name="Guigo R."/>
            <person name="Zody M.C."/>
            <person name="Mesirov J."/>
            <person name="Lindblad-Toh K."/>
            <person name="Birren B."/>
            <person name="Nusbaum C."/>
            <person name="Kahn D."/>
            <person name="Robinson-Rechavi M."/>
            <person name="Laudet V."/>
            <person name="Schachter V."/>
            <person name="Quetier F."/>
            <person name="Saurin W."/>
            <person name="Scarpelli C."/>
            <person name="Wincker P."/>
            <person name="Lander E.S."/>
            <person name="Weissenbach J."/>
            <person name="Roest Crollius H."/>
        </authorList>
    </citation>
    <scope>NUCLEOTIDE SEQUENCE [LARGE SCALE GENOMIC DNA]</scope>
</reference>
<proteinExistence type="predicted"/>
<dbReference type="OrthoDB" id="405996at2759"/>
<feature type="transmembrane region" description="Helical" evidence="1">
    <location>
        <begin position="12"/>
        <end position="31"/>
    </location>
</feature>
<evidence type="ECO:0000256" key="1">
    <source>
        <dbReference type="SAM" id="Phobius"/>
    </source>
</evidence>